<dbReference type="InterPro" id="IPR010613">
    <property type="entry name" value="PES"/>
</dbReference>
<keyword evidence="2 4" id="KW-0698">rRNA processing</keyword>
<dbReference type="GO" id="GO:2000232">
    <property type="term" value="P:regulation of rRNA processing"/>
    <property type="evidence" value="ECO:0007669"/>
    <property type="project" value="EnsemblPlants"/>
</dbReference>
<keyword evidence="4" id="KW-0175">Coiled coil</keyword>
<sequence>MGKPKHYRPPGKKKEGNAARYVTRSQAIKLLQVSLSDFRKLCIHKGVFPREPKKKVKGNHHTYYHLKDVMYILHDPLLEKFREIRAYKKKIKKAKAKKNDELARLLLSRAPSYKLDMVIRDRYPTFVDALRDLDDPLTMVHLFAMLPAIDRLKIEVKCIHNCRRLCHEWQAYISRTHKLRKVFVAVKGIYYQAEVEGQKITWLAPHARQQVLTDDVDFNVMLTFLEFYEALLGFVNFQLYHSMNVKYPPILDPRLEALAADLYALSRYFDANYKTSVQEPQVAGSSISEQEQEESNLRLAQLQRQLPANEPGALMHLVQDAASETEEDEATRDCKNLFQNMKIFLSREVPRESLLFVIPAFGGIVSWEGDGAPFAEADDSITHQIVDRPTQGHVYLSREYVQPQWIYDSVNARIILPTEAYMVGRDPPPHLSPFVDNEAEGYVPDYAKTIKELQAAAKNDVQPFPGMGNDVLDNSQNMLAEGYISRTEAMEAAEKKQKMMLLEKQYHDDLKMELQDVSSINKQSSAEDMESKEELLRDVQQSAMDSEDLSRLMMSRKKRGLAKAIEMNKQRKKDHVEKLKERKRNIEAAQKSEKKHKKA</sequence>
<dbReference type="OMA" id="QKVTWIV"/>
<evidence type="ECO:0000256" key="3">
    <source>
        <dbReference type="ARBA" id="ARBA00023242"/>
    </source>
</evidence>
<organism evidence="7 8">
    <name type="scientific">Theobroma cacao</name>
    <name type="common">Cacao</name>
    <name type="synonym">Cocoa</name>
    <dbReference type="NCBI Taxonomy" id="3641"/>
    <lineage>
        <taxon>Eukaryota</taxon>
        <taxon>Viridiplantae</taxon>
        <taxon>Streptophyta</taxon>
        <taxon>Embryophyta</taxon>
        <taxon>Tracheophyta</taxon>
        <taxon>Spermatophyta</taxon>
        <taxon>Magnoliopsida</taxon>
        <taxon>eudicotyledons</taxon>
        <taxon>Gunneridae</taxon>
        <taxon>Pentapetalae</taxon>
        <taxon>rosids</taxon>
        <taxon>malvids</taxon>
        <taxon>Malvales</taxon>
        <taxon>Malvaceae</taxon>
        <taxon>Byttnerioideae</taxon>
        <taxon>Theobroma</taxon>
    </lineage>
</organism>
<feature type="coiled-coil region" evidence="4">
    <location>
        <begin position="77"/>
        <end position="104"/>
    </location>
</feature>
<dbReference type="HAMAP" id="MF_03028">
    <property type="entry name" value="Pescadillo"/>
    <property type="match status" value="1"/>
</dbReference>
<dbReference type="InParanoid" id="A0A061EJL2"/>
<dbReference type="eggNOG" id="KOG2481">
    <property type="taxonomic scope" value="Eukaryota"/>
</dbReference>
<dbReference type="Gene3D" id="3.40.50.10190">
    <property type="entry name" value="BRCT domain"/>
    <property type="match status" value="1"/>
</dbReference>
<dbReference type="InterPro" id="IPR001357">
    <property type="entry name" value="BRCT_dom"/>
</dbReference>
<dbReference type="GO" id="GO:0000463">
    <property type="term" value="P:maturation of LSU-rRNA from tricistronic rRNA transcript (SSU-rRNA, 5.8S rRNA, LSU-rRNA)"/>
    <property type="evidence" value="ECO:0000318"/>
    <property type="project" value="GO_Central"/>
</dbReference>
<dbReference type="GO" id="GO:0070545">
    <property type="term" value="C:PeBoW complex"/>
    <property type="evidence" value="ECO:0000318"/>
    <property type="project" value="GO_Central"/>
</dbReference>
<comment type="subcellular location">
    <subcellularLocation>
        <location evidence="4">Nucleus</location>
        <location evidence="4">Nucleolus</location>
    </subcellularLocation>
    <subcellularLocation>
        <location evidence="4">Nucleus</location>
        <location evidence="4">Nucleoplasm</location>
    </subcellularLocation>
</comment>
<gene>
    <name evidence="7" type="ORF">TCM_016956</name>
</gene>
<dbReference type="PANTHER" id="PTHR12221:SF6">
    <property type="entry name" value="PESCADILLO HOMOLOG"/>
    <property type="match status" value="1"/>
</dbReference>
<dbReference type="GO" id="GO:0003729">
    <property type="term" value="F:mRNA binding"/>
    <property type="evidence" value="ECO:0007669"/>
    <property type="project" value="EnsemblPlants"/>
</dbReference>
<dbReference type="SUPFAM" id="SSF52113">
    <property type="entry name" value="BRCT domain"/>
    <property type="match status" value="1"/>
</dbReference>
<dbReference type="SMART" id="SM00292">
    <property type="entry name" value="BRCT"/>
    <property type="match status" value="1"/>
</dbReference>
<dbReference type="Proteomes" id="UP000026915">
    <property type="component" value="Chromosome 4"/>
</dbReference>
<keyword evidence="8" id="KW-1185">Reference proteome</keyword>
<dbReference type="GO" id="GO:0043021">
    <property type="term" value="F:ribonucleoprotein complex binding"/>
    <property type="evidence" value="ECO:0007669"/>
    <property type="project" value="UniProtKB-UniRule"/>
</dbReference>
<accession>A0A061EJL2</accession>
<dbReference type="FunFam" id="3.40.50.10190:FF:000002">
    <property type="entry name" value="Pescadillo homolog"/>
    <property type="match status" value="1"/>
</dbReference>
<dbReference type="PROSITE" id="PS50172">
    <property type="entry name" value="BRCT"/>
    <property type="match status" value="1"/>
</dbReference>
<proteinExistence type="inferred from homology"/>
<evidence type="ECO:0000313" key="8">
    <source>
        <dbReference type="Proteomes" id="UP000026915"/>
    </source>
</evidence>
<dbReference type="Gramene" id="EOY02494">
    <property type="protein sequence ID" value="EOY02494"/>
    <property type="gene ID" value="TCM_016956"/>
</dbReference>
<reference evidence="7 8" key="1">
    <citation type="journal article" date="2013" name="Genome Biol.">
        <title>The genome sequence of the most widely cultivated cacao type and its use to identify candidate genes regulating pod color.</title>
        <authorList>
            <person name="Motamayor J.C."/>
            <person name="Mockaitis K."/>
            <person name="Schmutz J."/>
            <person name="Haiminen N."/>
            <person name="Iii D.L."/>
            <person name="Cornejo O."/>
            <person name="Findley S.D."/>
            <person name="Zheng P."/>
            <person name="Utro F."/>
            <person name="Royaert S."/>
            <person name="Saski C."/>
            <person name="Jenkins J."/>
            <person name="Podicheti R."/>
            <person name="Zhao M."/>
            <person name="Scheffler B.E."/>
            <person name="Stack J.C."/>
            <person name="Feltus F.A."/>
            <person name="Mustiga G.M."/>
            <person name="Amores F."/>
            <person name="Phillips W."/>
            <person name="Marelli J.P."/>
            <person name="May G.D."/>
            <person name="Shapiro H."/>
            <person name="Ma J."/>
            <person name="Bustamante C.D."/>
            <person name="Schnell R.J."/>
            <person name="Main D."/>
            <person name="Gilbert D."/>
            <person name="Parida L."/>
            <person name="Kuhn D.N."/>
        </authorList>
    </citation>
    <scope>NUCLEOTIDE SEQUENCE [LARGE SCALE GENOMIC DNA]</scope>
    <source>
        <strain evidence="8">cv. Matina 1-6</strain>
    </source>
</reference>
<keyword evidence="1 4" id="KW-0690">Ribosome biogenesis</keyword>
<name>A0A061EJL2_THECC</name>
<feature type="compositionally biased region" description="Basic and acidic residues" evidence="5">
    <location>
        <begin position="566"/>
        <end position="592"/>
    </location>
</feature>
<dbReference type="EMBL" id="CM001882">
    <property type="protein sequence ID" value="EOY02494.1"/>
    <property type="molecule type" value="Genomic_DNA"/>
</dbReference>
<comment type="function">
    <text evidence="4">Required for maturation of ribosomal RNAs and formation of the large ribosomal subunit.</text>
</comment>
<evidence type="ECO:0000259" key="6">
    <source>
        <dbReference type="PROSITE" id="PS50172"/>
    </source>
</evidence>
<feature type="domain" description="BRCT" evidence="6">
    <location>
        <begin position="333"/>
        <end position="423"/>
    </location>
</feature>
<dbReference type="HOGENOM" id="CLU_019619_2_0_1"/>
<dbReference type="PANTHER" id="PTHR12221">
    <property type="entry name" value="PESCADILLO - RELATED"/>
    <property type="match status" value="1"/>
</dbReference>
<dbReference type="FunCoup" id="A0A061EJL2">
    <property type="interactions" value="3433"/>
</dbReference>
<dbReference type="AlphaFoldDB" id="A0A061EJL2"/>
<dbReference type="GO" id="GO:0005654">
    <property type="term" value="C:nucleoplasm"/>
    <property type="evidence" value="ECO:0007669"/>
    <property type="project" value="UniProtKB-SubCell"/>
</dbReference>
<comment type="similarity">
    <text evidence="4">Belongs to the pescadillo family.</text>
</comment>
<evidence type="ECO:0000256" key="4">
    <source>
        <dbReference type="HAMAP-Rule" id="MF_03028"/>
    </source>
</evidence>
<protein>
    <recommendedName>
        <fullName evidence="4">Pescadillo homolog</fullName>
    </recommendedName>
</protein>
<evidence type="ECO:0000256" key="1">
    <source>
        <dbReference type="ARBA" id="ARBA00022517"/>
    </source>
</evidence>
<evidence type="ECO:0000256" key="5">
    <source>
        <dbReference type="SAM" id="MobiDB-lite"/>
    </source>
</evidence>
<keyword evidence="3 4" id="KW-0539">Nucleus</keyword>
<dbReference type="CDD" id="cd17709">
    <property type="entry name" value="BRCT_pescadillo_like"/>
    <property type="match status" value="1"/>
</dbReference>
<dbReference type="GO" id="GO:0030687">
    <property type="term" value="C:preribosome, large subunit precursor"/>
    <property type="evidence" value="ECO:0007669"/>
    <property type="project" value="UniProtKB-UniRule"/>
</dbReference>
<dbReference type="GO" id="GO:0000466">
    <property type="term" value="P:maturation of 5.8S rRNA from tricistronic rRNA transcript (SSU-rRNA, 5.8S rRNA, LSU-rRNA)"/>
    <property type="evidence" value="ECO:0007669"/>
    <property type="project" value="UniProtKB-UniRule"/>
</dbReference>
<feature type="region of interest" description="Disordered" evidence="5">
    <location>
        <begin position="562"/>
        <end position="599"/>
    </location>
</feature>
<dbReference type="STRING" id="3641.A0A061EJL2"/>
<evidence type="ECO:0000313" key="7">
    <source>
        <dbReference type="EMBL" id="EOY02494.1"/>
    </source>
</evidence>
<evidence type="ECO:0000256" key="2">
    <source>
        <dbReference type="ARBA" id="ARBA00022552"/>
    </source>
</evidence>
<dbReference type="InterPro" id="IPR036420">
    <property type="entry name" value="BRCT_dom_sf"/>
</dbReference>
<dbReference type="GO" id="GO:0003723">
    <property type="term" value="F:RNA binding"/>
    <property type="evidence" value="ECO:0000318"/>
    <property type="project" value="GO_Central"/>
</dbReference>
<dbReference type="Pfam" id="PF06732">
    <property type="entry name" value="Pescadillo_N"/>
    <property type="match status" value="1"/>
</dbReference>